<dbReference type="InterPro" id="IPR050409">
    <property type="entry name" value="E3_ubiq-protein_ligase"/>
</dbReference>
<evidence type="ECO:0000256" key="5">
    <source>
        <dbReference type="ARBA" id="ARBA00022786"/>
    </source>
</evidence>
<keyword evidence="10" id="KW-1185">Reference proteome</keyword>
<keyword evidence="5 6" id="KW-0833">Ubl conjugation pathway</keyword>
<evidence type="ECO:0000256" key="3">
    <source>
        <dbReference type="ARBA" id="ARBA00012485"/>
    </source>
</evidence>
<dbReference type="OrthoDB" id="8068875at2759"/>
<dbReference type="EC" id="2.3.2.26" evidence="3"/>
<comment type="catalytic activity">
    <reaction evidence="1">
        <text>S-ubiquitinyl-[E2 ubiquitin-conjugating enzyme]-L-cysteine + [acceptor protein]-L-lysine = [E2 ubiquitin-conjugating enzyme]-L-cysteine + N(6)-ubiquitinyl-[acceptor protein]-L-lysine.</text>
        <dbReference type="EC" id="2.3.2.26"/>
    </reaction>
</comment>
<protein>
    <recommendedName>
        <fullName evidence="3">HECT-type E3 ubiquitin transferase</fullName>
        <ecNumber evidence="3">2.3.2.26</ecNumber>
    </recommendedName>
</protein>
<dbReference type="GO" id="GO:0016567">
    <property type="term" value="P:protein ubiquitination"/>
    <property type="evidence" value="ECO:0007669"/>
    <property type="project" value="TreeGrafter"/>
</dbReference>
<dbReference type="PANTHER" id="PTHR11254">
    <property type="entry name" value="HECT DOMAIN UBIQUITIN-PROTEIN LIGASE"/>
    <property type="match status" value="1"/>
</dbReference>
<dbReference type="InterPro" id="IPR000569">
    <property type="entry name" value="HECT_dom"/>
</dbReference>
<evidence type="ECO:0000256" key="7">
    <source>
        <dbReference type="SAM" id="MobiDB-lite"/>
    </source>
</evidence>
<evidence type="ECO:0000256" key="4">
    <source>
        <dbReference type="ARBA" id="ARBA00022679"/>
    </source>
</evidence>
<dbReference type="InterPro" id="IPR035983">
    <property type="entry name" value="Hect_E3_ubiquitin_ligase"/>
</dbReference>
<evidence type="ECO:0000256" key="6">
    <source>
        <dbReference type="PROSITE-ProRule" id="PRU00104"/>
    </source>
</evidence>
<dbReference type="GO" id="GO:0061630">
    <property type="term" value="F:ubiquitin protein ligase activity"/>
    <property type="evidence" value="ECO:0007669"/>
    <property type="project" value="UniProtKB-EC"/>
</dbReference>
<evidence type="ECO:0000256" key="2">
    <source>
        <dbReference type="ARBA" id="ARBA00004906"/>
    </source>
</evidence>
<proteinExistence type="predicted"/>
<dbReference type="GO" id="GO:0006511">
    <property type="term" value="P:ubiquitin-dependent protein catabolic process"/>
    <property type="evidence" value="ECO:0007669"/>
    <property type="project" value="TreeGrafter"/>
</dbReference>
<dbReference type="Pfam" id="PF00632">
    <property type="entry name" value="HECT"/>
    <property type="match status" value="1"/>
</dbReference>
<dbReference type="PROSITE" id="PS50237">
    <property type="entry name" value="HECT"/>
    <property type="match status" value="1"/>
</dbReference>
<gene>
    <name evidence="9" type="ORF">PROFUN_11075</name>
</gene>
<evidence type="ECO:0000313" key="10">
    <source>
        <dbReference type="Proteomes" id="UP000241769"/>
    </source>
</evidence>
<dbReference type="EMBL" id="MDYQ01000133">
    <property type="protein sequence ID" value="PRP80961.1"/>
    <property type="molecule type" value="Genomic_DNA"/>
</dbReference>
<dbReference type="Gene3D" id="3.90.1750.10">
    <property type="entry name" value="Hect, E3 ligase catalytic domains"/>
    <property type="match status" value="1"/>
</dbReference>
<dbReference type="Gene3D" id="3.30.2160.10">
    <property type="entry name" value="Hect, E3 ligase catalytic domain"/>
    <property type="match status" value="1"/>
</dbReference>
<dbReference type="SMART" id="SM00119">
    <property type="entry name" value="HECTc"/>
    <property type="match status" value="1"/>
</dbReference>
<comment type="caution">
    <text evidence="9">The sequence shown here is derived from an EMBL/GenBank/DDBJ whole genome shotgun (WGS) entry which is preliminary data.</text>
</comment>
<dbReference type="Proteomes" id="UP000241769">
    <property type="component" value="Unassembled WGS sequence"/>
</dbReference>
<feature type="region of interest" description="Disordered" evidence="7">
    <location>
        <begin position="324"/>
        <end position="373"/>
    </location>
</feature>
<keyword evidence="4" id="KW-0808">Transferase</keyword>
<feature type="active site" description="Glycyl thioester intermediate" evidence="6">
    <location>
        <position position="740"/>
    </location>
</feature>
<evidence type="ECO:0000256" key="1">
    <source>
        <dbReference type="ARBA" id="ARBA00000885"/>
    </source>
</evidence>
<dbReference type="GO" id="GO:0005737">
    <property type="term" value="C:cytoplasm"/>
    <property type="evidence" value="ECO:0007669"/>
    <property type="project" value="TreeGrafter"/>
</dbReference>
<dbReference type="STRING" id="1890364.A0A2P6NAI5"/>
<dbReference type="Gene3D" id="3.30.2410.10">
    <property type="entry name" value="Hect, E3 ligase catalytic domain"/>
    <property type="match status" value="1"/>
</dbReference>
<evidence type="ECO:0000259" key="8">
    <source>
        <dbReference type="PROSITE" id="PS50237"/>
    </source>
</evidence>
<evidence type="ECO:0000313" key="9">
    <source>
        <dbReference type="EMBL" id="PRP80961.1"/>
    </source>
</evidence>
<reference evidence="9 10" key="1">
    <citation type="journal article" date="2018" name="Genome Biol. Evol.">
        <title>Multiple Roots of Fruiting Body Formation in Amoebozoa.</title>
        <authorList>
            <person name="Hillmann F."/>
            <person name="Forbes G."/>
            <person name="Novohradska S."/>
            <person name="Ferling I."/>
            <person name="Riege K."/>
            <person name="Groth M."/>
            <person name="Westermann M."/>
            <person name="Marz M."/>
            <person name="Spaller T."/>
            <person name="Winckler T."/>
            <person name="Schaap P."/>
            <person name="Glockner G."/>
        </authorList>
    </citation>
    <scope>NUCLEOTIDE SEQUENCE [LARGE SCALE GENOMIC DNA]</scope>
    <source>
        <strain evidence="9 10">Jena</strain>
    </source>
</reference>
<dbReference type="SUPFAM" id="SSF56204">
    <property type="entry name" value="Hect, E3 ligase catalytic domain"/>
    <property type="match status" value="1"/>
</dbReference>
<dbReference type="PANTHER" id="PTHR11254:SF440">
    <property type="entry name" value="E3 UBIQUITIN-PROTEIN LIGASE NEDD-4"/>
    <property type="match status" value="1"/>
</dbReference>
<name>A0A2P6NAI5_9EUKA</name>
<feature type="region of interest" description="Disordered" evidence="7">
    <location>
        <begin position="1"/>
        <end position="28"/>
    </location>
</feature>
<dbReference type="AlphaFoldDB" id="A0A2P6NAI5"/>
<accession>A0A2P6NAI5</accession>
<sequence>MFLASQIEGGSGGLIQRDWPTAQGPITGVTRPDKAEFAAWAIKRHFHTEEEGIQMKESPTLTIILAAQDGCQDNHNSITSAFDICVVTQHGDLFANMCAPLVTTLRVGTYEYTPLSDVSAPRETKTGIILLAMAVILVSVLSVQIKLSLFACSCSDVPHEIFGCSSKLQGKFRQQDENFILTEPHRRAGLDPTYKLYWINTSLHCINTASFQMINNMMDDPMDIDPPVTHVEPPMTHLGPFVAIPSQLASLNQMIPSLYAPVAPSHPPVVQTNTLFLFPLHSTPSNHVVPNMVAPVTPAVPSAPAGSRVSAAVIPVVRAQRQTAFNSPPSQPTQSSHHRSSRRAQPQTQPQRREDPPSVFRPRTITRPEPILHVQMRCADDDTTMGLTEPLPDRLKRMRELHNPRAIDRSDSSHFGIPLTLPVPFRVTMKGSSYKTFMLAVNQWSHQIERGLALDNLTVDYFDEDHVRRGVDGGGLTTEYFNRLGEIMYGNIFVAESETADNWWFTTNEVDEKTLLVVGAVMAKALLDKVKMPLSLCPIIYKLICGESLVWKDLQVVKPDLYKNMTTEVGRQVYIEDEYTFSPIIDSLQYADNLPHWKLNTTRNKDLLVTSDTFEEWMLLQAEFVMVTSVKKNILGFLRGFYSIIPLQYVRDNFTPQELQRELEAVKMMSYDDFLDRVQYRPSNRKRIFNEAVRGLTPNQVHQLLFFITGMNRLPGSSRSILILETSTMRTELLPQAHTCSLSMDVPIYPDAQTMRTKIIIALENSNGSYGIA</sequence>
<dbReference type="InParanoid" id="A0A2P6NAI5"/>
<comment type="pathway">
    <text evidence="2">Protein modification; protein ubiquitination.</text>
</comment>
<feature type="domain" description="HECT" evidence="8">
    <location>
        <begin position="462"/>
        <end position="773"/>
    </location>
</feature>
<organism evidence="9 10">
    <name type="scientific">Planoprotostelium fungivorum</name>
    <dbReference type="NCBI Taxonomy" id="1890364"/>
    <lineage>
        <taxon>Eukaryota</taxon>
        <taxon>Amoebozoa</taxon>
        <taxon>Evosea</taxon>
        <taxon>Variosea</taxon>
        <taxon>Cavosteliida</taxon>
        <taxon>Cavosteliaceae</taxon>
        <taxon>Planoprotostelium</taxon>
    </lineage>
</organism>